<feature type="domain" description="Mur ligase central" evidence="8">
    <location>
        <begin position="118"/>
        <end position="297"/>
    </location>
</feature>
<dbReference type="PANTHER" id="PTHR43692">
    <property type="entry name" value="UDP-N-ACETYLMURAMOYLALANINE--D-GLUTAMATE LIGASE"/>
    <property type="match status" value="1"/>
</dbReference>
<feature type="domain" description="Mur ligase C-terminal" evidence="7">
    <location>
        <begin position="319"/>
        <end position="446"/>
    </location>
</feature>
<dbReference type="Gene3D" id="3.40.1190.10">
    <property type="entry name" value="Mur-like, catalytic domain"/>
    <property type="match status" value="1"/>
</dbReference>
<gene>
    <name evidence="9" type="ORF">UFOPK3554_01006</name>
</gene>
<keyword evidence="5" id="KW-0547">Nucleotide-binding</keyword>
<evidence type="ECO:0000259" key="7">
    <source>
        <dbReference type="Pfam" id="PF02875"/>
    </source>
</evidence>
<comment type="subcellular location">
    <subcellularLocation>
        <location evidence="1">Cytoplasm</location>
    </subcellularLocation>
</comment>
<evidence type="ECO:0000256" key="4">
    <source>
        <dbReference type="ARBA" id="ARBA00022598"/>
    </source>
</evidence>
<proteinExistence type="inferred from homology"/>
<dbReference type="EMBL" id="CAFBSG010000015">
    <property type="protein sequence ID" value="CAB5240709.1"/>
    <property type="molecule type" value="Genomic_DNA"/>
</dbReference>
<dbReference type="PANTHER" id="PTHR43692:SF1">
    <property type="entry name" value="UDP-N-ACETYLMURAMOYLALANINE--D-GLUTAMATE LIGASE"/>
    <property type="match status" value="1"/>
</dbReference>
<dbReference type="Pfam" id="PF02875">
    <property type="entry name" value="Mur_ligase_C"/>
    <property type="match status" value="1"/>
</dbReference>
<dbReference type="InterPro" id="IPR013221">
    <property type="entry name" value="Mur_ligase_cen"/>
</dbReference>
<evidence type="ECO:0000256" key="6">
    <source>
        <dbReference type="ARBA" id="ARBA00022840"/>
    </source>
</evidence>
<evidence type="ECO:0000256" key="1">
    <source>
        <dbReference type="ARBA" id="ARBA00004496"/>
    </source>
</evidence>
<dbReference type="Gene3D" id="3.90.190.20">
    <property type="entry name" value="Mur ligase, C-terminal domain"/>
    <property type="match status" value="1"/>
</dbReference>
<dbReference type="GO" id="GO:0005737">
    <property type="term" value="C:cytoplasm"/>
    <property type="evidence" value="ECO:0007669"/>
    <property type="project" value="UniProtKB-SubCell"/>
</dbReference>
<dbReference type="GO" id="GO:0008764">
    <property type="term" value="F:UDP-N-acetylmuramoylalanine-D-glutamate ligase activity"/>
    <property type="evidence" value="ECO:0007669"/>
    <property type="project" value="UniProtKB-EC"/>
</dbReference>
<accession>A0A6J7XTL0</accession>
<dbReference type="Pfam" id="PF08245">
    <property type="entry name" value="Mur_ligase_M"/>
    <property type="match status" value="1"/>
</dbReference>
<dbReference type="GO" id="GO:0005524">
    <property type="term" value="F:ATP binding"/>
    <property type="evidence" value="ECO:0007669"/>
    <property type="project" value="UniProtKB-KW"/>
</dbReference>
<keyword evidence="4" id="KW-0436">Ligase</keyword>
<name>A0A6J7XTL0_9ZZZZ</name>
<evidence type="ECO:0000256" key="3">
    <source>
        <dbReference type="ARBA" id="ARBA00022490"/>
    </source>
</evidence>
<evidence type="ECO:0000256" key="5">
    <source>
        <dbReference type="ARBA" id="ARBA00022741"/>
    </source>
</evidence>
<evidence type="ECO:0000256" key="2">
    <source>
        <dbReference type="ARBA" id="ARBA00004752"/>
    </source>
</evidence>
<evidence type="ECO:0000313" key="9">
    <source>
        <dbReference type="EMBL" id="CAB5240709.1"/>
    </source>
</evidence>
<dbReference type="UniPathway" id="UPA00219"/>
<dbReference type="SUPFAM" id="SSF51984">
    <property type="entry name" value="MurCD N-terminal domain"/>
    <property type="match status" value="1"/>
</dbReference>
<dbReference type="GO" id="GO:0009252">
    <property type="term" value="P:peptidoglycan biosynthetic process"/>
    <property type="evidence" value="ECO:0007669"/>
    <property type="project" value="UniProtKB-UniPathway"/>
</dbReference>
<dbReference type="SUPFAM" id="SSF53244">
    <property type="entry name" value="MurD-like peptide ligases, peptide-binding domain"/>
    <property type="match status" value="1"/>
</dbReference>
<evidence type="ECO:0000259" key="8">
    <source>
        <dbReference type="Pfam" id="PF08245"/>
    </source>
</evidence>
<dbReference type="GO" id="GO:0008360">
    <property type="term" value="P:regulation of cell shape"/>
    <property type="evidence" value="ECO:0007669"/>
    <property type="project" value="InterPro"/>
</dbReference>
<comment type="pathway">
    <text evidence="2">Cell wall biogenesis; peptidoglycan biosynthesis.</text>
</comment>
<dbReference type="NCBIfam" id="TIGR01087">
    <property type="entry name" value="murD"/>
    <property type="match status" value="1"/>
</dbReference>
<dbReference type="InterPro" id="IPR036615">
    <property type="entry name" value="Mur_ligase_C_dom_sf"/>
</dbReference>
<keyword evidence="3" id="KW-0963">Cytoplasm</keyword>
<dbReference type="HAMAP" id="MF_00639">
    <property type="entry name" value="MurD"/>
    <property type="match status" value="1"/>
</dbReference>
<reference evidence="9" key="1">
    <citation type="submission" date="2020-05" db="EMBL/GenBank/DDBJ databases">
        <authorList>
            <person name="Chiriac C."/>
            <person name="Salcher M."/>
            <person name="Ghai R."/>
            <person name="Kavagutti S V."/>
        </authorList>
    </citation>
    <scope>NUCLEOTIDE SEQUENCE</scope>
</reference>
<protein>
    <submittedName>
        <fullName evidence="9">Unannotated protein</fullName>
    </submittedName>
</protein>
<dbReference type="InterPro" id="IPR004101">
    <property type="entry name" value="Mur_ligase_C"/>
</dbReference>
<dbReference type="GO" id="GO:0051301">
    <property type="term" value="P:cell division"/>
    <property type="evidence" value="ECO:0007669"/>
    <property type="project" value="InterPro"/>
</dbReference>
<sequence>MGNTVKEKIRMKINISDMKILILGAGVTGRAVGESLSSRGAVVAFADDKPIFQSPFSTFLSDDVNILEWDSVVVSPGWKDSHRLIVAAQRAGKPIHNEIDIAWQFRNESVPSQKWFAITGTNGKTTTVEMAAAMFNKAGVRAAACGNVGDTVIEAVESKNNYEVLILELSSFQLHWMQDAQFSASAILNIADDHVDWHGSFSQYAEAKLSLLDHSDLALLNADDSEVVTRTSHWHGKKIFFNLDTPGPGEIGIVEDLLVDRAFVLDPQEAVMISQLSDVKPTVPHNVSNALAAAGVALAGKVDHVDIQRALMGFKPGRHRIEEVLVANDVHWVDDSKATNPHAAAASVMSALSVIWIAGGMAKGAQMPPLISRIKSRVKAAILIGEDRALIADALKAHAPEIAIIEIDSPSDYAVGGESNSLMENVVLAAAKIAKPGDTVLLAPACASMDQFSDYADRGDRFAQAVRKVVGHV</sequence>
<dbReference type="AlphaFoldDB" id="A0A6J7XTL0"/>
<organism evidence="9">
    <name type="scientific">freshwater metagenome</name>
    <dbReference type="NCBI Taxonomy" id="449393"/>
    <lineage>
        <taxon>unclassified sequences</taxon>
        <taxon>metagenomes</taxon>
        <taxon>ecological metagenomes</taxon>
    </lineage>
</organism>
<dbReference type="InterPro" id="IPR005762">
    <property type="entry name" value="MurD"/>
</dbReference>
<dbReference type="Gene3D" id="3.40.50.720">
    <property type="entry name" value="NAD(P)-binding Rossmann-like Domain"/>
    <property type="match status" value="1"/>
</dbReference>
<dbReference type="SUPFAM" id="SSF53623">
    <property type="entry name" value="MurD-like peptide ligases, catalytic domain"/>
    <property type="match status" value="1"/>
</dbReference>
<dbReference type="InterPro" id="IPR036565">
    <property type="entry name" value="Mur-like_cat_sf"/>
</dbReference>
<keyword evidence="6" id="KW-0067">ATP-binding</keyword>